<protein>
    <recommendedName>
        <fullName evidence="9">Peptidase M1 membrane alanine aminopeptidase domain-containing protein</fullName>
    </recommendedName>
</protein>
<accession>A0A820NB68</accession>
<keyword evidence="8" id="KW-0482">Metalloprotease</keyword>
<comment type="cofactor">
    <cofactor evidence="1">
        <name>Zn(2+)</name>
        <dbReference type="ChEBI" id="CHEBI:29105"/>
    </cofactor>
</comment>
<dbReference type="SUPFAM" id="SSF55486">
    <property type="entry name" value="Metalloproteases ('zincins'), catalytic domain"/>
    <property type="match status" value="1"/>
</dbReference>
<comment type="caution">
    <text evidence="10">The sequence shown here is derived from an EMBL/GenBank/DDBJ whole genome shotgun (WGS) entry which is preliminary data.</text>
</comment>
<reference evidence="10" key="1">
    <citation type="submission" date="2021-02" db="EMBL/GenBank/DDBJ databases">
        <authorList>
            <person name="Nowell W R."/>
        </authorList>
    </citation>
    <scope>NUCLEOTIDE SEQUENCE</scope>
</reference>
<dbReference type="AlphaFoldDB" id="A0A820NB68"/>
<evidence type="ECO:0000256" key="2">
    <source>
        <dbReference type="ARBA" id="ARBA00010136"/>
    </source>
</evidence>
<dbReference type="PANTHER" id="PTHR11533:SF174">
    <property type="entry name" value="PUROMYCIN-SENSITIVE AMINOPEPTIDASE-RELATED"/>
    <property type="match status" value="1"/>
</dbReference>
<dbReference type="InterPro" id="IPR001930">
    <property type="entry name" value="Peptidase_M1"/>
</dbReference>
<dbReference type="Pfam" id="PF01433">
    <property type="entry name" value="Peptidase_M1"/>
    <property type="match status" value="1"/>
</dbReference>
<feature type="domain" description="Peptidase M1 membrane alanine aminopeptidase" evidence="9">
    <location>
        <begin position="1"/>
        <end position="141"/>
    </location>
</feature>
<dbReference type="GO" id="GO:0005737">
    <property type="term" value="C:cytoplasm"/>
    <property type="evidence" value="ECO:0007669"/>
    <property type="project" value="TreeGrafter"/>
</dbReference>
<evidence type="ECO:0000313" key="11">
    <source>
        <dbReference type="Proteomes" id="UP000663868"/>
    </source>
</evidence>
<dbReference type="Gene3D" id="1.10.390.10">
    <property type="entry name" value="Neutral Protease Domain 2"/>
    <property type="match status" value="1"/>
</dbReference>
<feature type="non-terminal residue" evidence="10">
    <location>
        <position position="1"/>
    </location>
</feature>
<evidence type="ECO:0000256" key="8">
    <source>
        <dbReference type="ARBA" id="ARBA00023049"/>
    </source>
</evidence>
<evidence type="ECO:0000256" key="3">
    <source>
        <dbReference type="ARBA" id="ARBA00022438"/>
    </source>
</evidence>
<keyword evidence="3" id="KW-0031">Aminopeptidase</keyword>
<feature type="non-terminal residue" evidence="10">
    <location>
        <position position="143"/>
    </location>
</feature>
<keyword evidence="6" id="KW-0378">Hydrolase</keyword>
<dbReference type="Proteomes" id="UP000663868">
    <property type="component" value="Unassembled WGS sequence"/>
</dbReference>
<evidence type="ECO:0000313" key="10">
    <source>
        <dbReference type="EMBL" id="CAF4387902.1"/>
    </source>
</evidence>
<dbReference type="InterPro" id="IPR027268">
    <property type="entry name" value="Peptidase_M4/M1_CTD_sf"/>
</dbReference>
<dbReference type="GO" id="GO:0016020">
    <property type="term" value="C:membrane"/>
    <property type="evidence" value="ECO:0007669"/>
    <property type="project" value="TreeGrafter"/>
</dbReference>
<evidence type="ECO:0000256" key="6">
    <source>
        <dbReference type="ARBA" id="ARBA00022801"/>
    </source>
</evidence>
<dbReference type="GO" id="GO:0008270">
    <property type="term" value="F:zinc ion binding"/>
    <property type="evidence" value="ECO:0007669"/>
    <property type="project" value="InterPro"/>
</dbReference>
<keyword evidence="5" id="KW-0479">Metal-binding</keyword>
<sequence length="143" mass="16780">FALDLASKVLPFYAEYFNIKYPIAKADQIAIPDFASRAMENWGLITYREIALLIDPKSSSLTVRQRNAMTISHELAHQWFGNLVTMDWWTDLWLNEGFARWIQYLAVDRFYPEWDVWTQYVADVFSQFLVLDALKSSHPIEVP</sequence>
<evidence type="ECO:0000256" key="1">
    <source>
        <dbReference type="ARBA" id="ARBA00001947"/>
    </source>
</evidence>
<name>A0A820NB68_9BILA</name>
<gene>
    <name evidence="10" type="ORF">KXQ929_LOCUS50290</name>
</gene>
<organism evidence="10 11">
    <name type="scientific">Adineta steineri</name>
    <dbReference type="NCBI Taxonomy" id="433720"/>
    <lineage>
        <taxon>Eukaryota</taxon>
        <taxon>Metazoa</taxon>
        <taxon>Spiralia</taxon>
        <taxon>Gnathifera</taxon>
        <taxon>Rotifera</taxon>
        <taxon>Eurotatoria</taxon>
        <taxon>Bdelloidea</taxon>
        <taxon>Adinetida</taxon>
        <taxon>Adinetidae</taxon>
        <taxon>Adineta</taxon>
    </lineage>
</organism>
<evidence type="ECO:0000256" key="7">
    <source>
        <dbReference type="ARBA" id="ARBA00022833"/>
    </source>
</evidence>
<evidence type="ECO:0000256" key="4">
    <source>
        <dbReference type="ARBA" id="ARBA00022670"/>
    </source>
</evidence>
<dbReference type="PANTHER" id="PTHR11533">
    <property type="entry name" value="PROTEASE M1 ZINC METALLOPROTEASE"/>
    <property type="match status" value="1"/>
</dbReference>
<keyword evidence="7" id="KW-0862">Zinc</keyword>
<dbReference type="GO" id="GO:0005615">
    <property type="term" value="C:extracellular space"/>
    <property type="evidence" value="ECO:0007669"/>
    <property type="project" value="TreeGrafter"/>
</dbReference>
<dbReference type="GO" id="GO:0006508">
    <property type="term" value="P:proteolysis"/>
    <property type="evidence" value="ECO:0007669"/>
    <property type="project" value="UniProtKB-KW"/>
</dbReference>
<keyword evidence="4" id="KW-0645">Protease</keyword>
<evidence type="ECO:0000259" key="9">
    <source>
        <dbReference type="Pfam" id="PF01433"/>
    </source>
</evidence>
<dbReference type="GO" id="GO:0043171">
    <property type="term" value="P:peptide catabolic process"/>
    <property type="evidence" value="ECO:0007669"/>
    <property type="project" value="TreeGrafter"/>
</dbReference>
<dbReference type="GO" id="GO:0070006">
    <property type="term" value="F:metalloaminopeptidase activity"/>
    <property type="evidence" value="ECO:0007669"/>
    <property type="project" value="TreeGrafter"/>
</dbReference>
<dbReference type="InterPro" id="IPR050344">
    <property type="entry name" value="Peptidase_M1_aminopeptidases"/>
</dbReference>
<evidence type="ECO:0000256" key="5">
    <source>
        <dbReference type="ARBA" id="ARBA00022723"/>
    </source>
</evidence>
<dbReference type="PRINTS" id="PR00756">
    <property type="entry name" value="ALADIPTASE"/>
</dbReference>
<comment type="similarity">
    <text evidence="2">Belongs to the peptidase M1 family.</text>
</comment>
<dbReference type="GO" id="GO:0042277">
    <property type="term" value="F:peptide binding"/>
    <property type="evidence" value="ECO:0007669"/>
    <property type="project" value="TreeGrafter"/>
</dbReference>
<proteinExistence type="inferred from homology"/>
<dbReference type="EMBL" id="CAJOBB010022799">
    <property type="protein sequence ID" value="CAF4387902.1"/>
    <property type="molecule type" value="Genomic_DNA"/>
</dbReference>
<dbReference type="InterPro" id="IPR014782">
    <property type="entry name" value="Peptidase_M1_dom"/>
</dbReference>